<feature type="signal peptide" evidence="1">
    <location>
        <begin position="1"/>
        <end position="21"/>
    </location>
</feature>
<evidence type="ECO:0000313" key="2">
    <source>
        <dbReference type="EMBL" id="ORX58354.1"/>
    </source>
</evidence>
<reference evidence="2 3" key="2">
    <citation type="submission" date="2016-08" db="EMBL/GenBank/DDBJ databases">
        <title>Pervasive Adenine N6-methylation of Active Genes in Fungi.</title>
        <authorList>
            <consortium name="DOE Joint Genome Institute"/>
            <person name="Mondo S.J."/>
            <person name="Dannebaum R.O."/>
            <person name="Kuo R.C."/>
            <person name="Labutti K."/>
            <person name="Haridas S."/>
            <person name="Kuo A."/>
            <person name="Salamov A."/>
            <person name="Ahrendt S.R."/>
            <person name="Lipzen A."/>
            <person name="Sullivan W."/>
            <person name="Andreopoulos W.B."/>
            <person name="Clum A."/>
            <person name="Lindquist E."/>
            <person name="Daum C."/>
            <person name="Ramamoorthy G.K."/>
            <person name="Gryganskyi A."/>
            <person name="Culley D."/>
            <person name="Magnuson J.K."/>
            <person name="James T.Y."/>
            <person name="O'Malley M.A."/>
            <person name="Stajich J.E."/>
            <person name="Spatafora J.W."/>
            <person name="Visel A."/>
            <person name="Grigoriev I.V."/>
        </authorList>
    </citation>
    <scope>NUCLEOTIDE SEQUENCE [LARGE SCALE GENOMIC DNA]</scope>
    <source>
        <strain evidence="3">finn</strain>
    </source>
</reference>
<dbReference type="Proteomes" id="UP000193719">
    <property type="component" value="Unassembled WGS sequence"/>
</dbReference>
<gene>
    <name evidence="2" type="ORF">BCR36DRAFT_233959</name>
</gene>
<feature type="chain" id="PRO_5011003734" description="FTP domain-containing protein" evidence="1">
    <location>
        <begin position="22"/>
        <end position="205"/>
    </location>
</feature>
<keyword evidence="3" id="KW-1185">Reference proteome</keyword>
<dbReference type="OrthoDB" id="2136422at2759"/>
<accession>A0A1Y1VJS9</accession>
<feature type="non-terminal residue" evidence="2">
    <location>
        <position position="205"/>
    </location>
</feature>
<reference evidence="2 3" key="1">
    <citation type="submission" date="2016-08" db="EMBL/GenBank/DDBJ databases">
        <title>Genomes of anaerobic fungi encode conserved fungal cellulosomes for biomass hydrolysis.</title>
        <authorList>
            <consortium name="DOE Joint Genome Institute"/>
            <person name="Haitjema C.H."/>
            <person name="Gilmore S.P."/>
            <person name="Henske J.K."/>
            <person name="Solomon K.V."/>
            <person name="De Groot R."/>
            <person name="Kuo A."/>
            <person name="Mondo S.J."/>
            <person name="Salamov A.A."/>
            <person name="Labutti K."/>
            <person name="Zhao Z."/>
            <person name="Chiniquy J."/>
            <person name="Barry K."/>
            <person name="Brewer H.M."/>
            <person name="Purvine S.O."/>
            <person name="Wright A.T."/>
            <person name="Boxma B."/>
            <person name="Van Alen T."/>
            <person name="Hackstein J.H."/>
            <person name="Baker S.E."/>
            <person name="Grigoriev I.V."/>
            <person name="O'Malley M.A."/>
        </authorList>
    </citation>
    <scope>NUCLEOTIDE SEQUENCE [LARGE SCALE GENOMIC DNA]</scope>
    <source>
        <strain evidence="3">finn</strain>
    </source>
</reference>
<evidence type="ECO:0008006" key="4">
    <source>
        <dbReference type="Google" id="ProtNLM"/>
    </source>
</evidence>
<evidence type="ECO:0000256" key="1">
    <source>
        <dbReference type="SAM" id="SignalP"/>
    </source>
</evidence>
<dbReference type="EMBL" id="MCFH01000004">
    <property type="protein sequence ID" value="ORX58354.1"/>
    <property type="molecule type" value="Genomic_DNA"/>
</dbReference>
<keyword evidence="1" id="KW-0732">Signal</keyword>
<evidence type="ECO:0000313" key="3">
    <source>
        <dbReference type="Proteomes" id="UP000193719"/>
    </source>
</evidence>
<sequence length="205" mass="24331">MKIIFNIVIFLAILLTSLSMAAYTEEEYIKVAKDYIKEKYSQDINCKYRVVIDNSVFIYIDQLAYDTPISTLDSVMLIDKDTKEVIHANLRIKTEIYERYVVDGTPLTLEEIPEFINKLNYNEEYKINAKEIKVIQKKNFNNYYDIENVPFVLKEEDNKNTIEVEKIYEPITKNNRGNVYELAYYINYTDEKHNAYNIVLFAYTK</sequence>
<name>A0A1Y1VJS9_9FUNG</name>
<dbReference type="AlphaFoldDB" id="A0A1Y1VJS9"/>
<organism evidence="2 3">
    <name type="scientific">Piromyces finnis</name>
    <dbReference type="NCBI Taxonomy" id="1754191"/>
    <lineage>
        <taxon>Eukaryota</taxon>
        <taxon>Fungi</taxon>
        <taxon>Fungi incertae sedis</taxon>
        <taxon>Chytridiomycota</taxon>
        <taxon>Chytridiomycota incertae sedis</taxon>
        <taxon>Neocallimastigomycetes</taxon>
        <taxon>Neocallimastigales</taxon>
        <taxon>Neocallimastigaceae</taxon>
        <taxon>Piromyces</taxon>
    </lineage>
</organism>
<comment type="caution">
    <text evidence="2">The sequence shown here is derived from an EMBL/GenBank/DDBJ whole genome shotgun (WGS) entry which is preliminary data.</text>
</comment>
<proteinExistence type="predicted"/>
<protein>
    <recommendedName>
        <fullName evidence="4">FTP domain-containing protein</fullName>
    </recommendedName>
</protein>